<dbReference type="EMBL" id="KB096183">
    <property type="protein sequence ID" value="ESO07566.1"/>
    <property type="molecule type" value="Genomic_DNA"/>
</dbReference>
<dbReference type="InParanoid" id="T1F2N1"/>
<evidence type="ECO:0000313" key="4">
    <source>
        <dbReference type="Proteomes" id="UP000015101"/>
    </source>
</evidence>
<sequence length="139" mass="15958">MKKIYKLKLFEIVESLGAIHHGAVTSDFMTIAIMIIFIFFLSSQRLVADEMISDANNINNNNINNSINNNINNNININSNINNNNKWVTIMFEQRQNRVSLLVDGKKKVQEKQDVNRTFVIAETATFTCTTYTHKPDFT</sequence>
<dbReference type="EnsemblMetazoa" id="HelroT170112">
    <property type="protein sequence ID" value="HelroP170112"/>
    <property type="gene ID" value="HelroG170112"/>
</dbReference>
<evidence type="ECO:0000313" key="2">
    <source>
        <dbReference type="EMBL" id="ESO07566.1"/>
    </source>
</evidence>
<gene>
    <name evidence="3" type="primary">20203080</name>
    <name evidence="2" type="ORF">HELRODRAFT_170112</name>
</gene>
<reference evidence="3" key="3">
    <citation type="submission" date="2015-06" db="UniProtKB">
        <authorList>
            <consortium name="EnsemblMetazoa"/>
        </authorList>
    </citation>
    <scope>IDENTIFICATION</scope>
</reference>
<dbReference type="GeneID" id="20203080"/>
<keyword evidence="1" id="KW-1133">Transmembrane helix</keyword>
<evidence type="ECO:0000256" key="1">
    <source>
        <dbReference type="SAM" id="Phobius"/>
    </source>
</evidence>
<dbReference type="AlphaFoldDB" id="T1F2N1"/>
<dbReference type="EMBL" id="AMQM01003474">
    <property type="status" value="NOT_ANNOTATED_CDS"/>
    <property type="molecule type" value="Genomic_DNA"/>
</dbReference>
<keyword evidence="1" id="KW-0812">Transmembrane</keyword>
<proteinExistence type="predicted"/>
<reference evidence="4" key="1">
    <citation type="submission" date="2012-12" db="EMBL/GenBank/DDBJ databases">
        <authorList>
            <person name="Hellsten U."/>
            <person name="Grimwood J."/>
            <person name="Chapman J.A."/>
            <person name="Shapiro H."/>
            <person name="Aerts A."/>
            <person name="Otillar R.P."/>
            <person name="Terry A.Y."/>
            <person name="Boore J.L."/>
            <person name="Simakov O."/>
            <person name="Marletaz F."/>
            <person name="Cho S.-J."/>
            <person name="Edsinger-Gonzales E."/>
            <person name="Havlak P."/>
            <person name="Kuo D.-H."/>
            <person name="Larsson T."/>
            <person name="Lv J."/>
            <person name="Arendt D."/>
            <person name="Savage R."/>
            <person name="Osoegawa K."/>
            <person name="de Jong P."/>
            <person name="Lindberg D.R."/>
            <person name="Seaver E.C."/>
            <person name="Weisblat D.A."/>
            <person name="Putnam N.H."/>
            <person name="Grigoriev I.V."/>
            <person name="Rokhsar D.S."/>
        </authorList>
    </citation>
    <scope>NUCLEOTIDE SEQUENCE</scope>
</reference>
<dbReference type="HOGENOM" id="CLU_1847296_0_0_1"/>
<name>T1F2N1_HELRO</name>
<evidence type="ECO:0000313" key="3">
    <source>
        <dbReference type="EnsemblMetazoa" id="HelroP170112"/>
    </source>
</evidence>
<keyword evidence="4" id="KW-1185">Reference proteome</keyword>
<dbReference type="RefSeq" id="XP_009014177.1">
    <property type="nucleotide sequence ID" value="XM_009015929.1"/>
</dbReference>
<organism evidence="3 4">
    <name type="scientific">Helobdella robusta</name>
    <name type="common">Californian leech</name>
    <dbReference type="NCBI Taxonomy" id="6412"/>
    <lineage>
        <taxon>Eukaryota</taxon>
        <taxon>Metazoa</taxon>
        <taxon>Spiralia</taxon>
        <taxon>Lophotrochozoa</taxon>
        <taxon>Annelida</taxon>
        <taxon>Clitellata</taxon>
        <taxon>Hirudinea</taxon>
        <taxon>Rhynchobdellida</taxon>
        <taxon>Glossiphoniidae</taxon>
        <taxon>Helobdella</taxon>
    </lineage>
</organism>
<accession>T1F2N1</accession>
<dbReference type="CTD" id="20203080"/>
<dbReference type="Proteomes" id="UP000015101">
    <property type="component" value="Unassembled WGS sequence"/>
</dbReference>
<reference evidence="2 4" key="2">
    <citation type="journal article" date="2013" name="Nature">
        <title>Insights into bilaterian evolution from three spiralian genomes.</title>
        <authorList>
            <person name="Simakov O."/>
            <person name="Marletaz F."/>
            <person name="Cho S.J."/>
            <person name="Edsinger-Gonzales E."/>
            <person name="Havlak P."/>
            <person name="Hellsten U."/>
            <person name="Kuo D.H."/>
            <person name="Larsson T."/>
            <person name="Lv J."/>
            <person name="Arendt D."/>
            <person name="Savage R."/>
            <person name="Osoegawa K."/>
            <person name="de Jong P."/>
            <person name="Grimwood J."/>
            <person name="Chapman J.A."/>
            <person name="Shapiro H."/>
            <person name="Aerts A."/>
            <person name="Otillar R.P."/>
            <person name="Terry A.Y."/>
            <person name="Boore J.L."/>
            <person name="Grigoriev I.V."/>
            <person name="Lindberg D.R."/>
            <person name="Seaver E.C."/>
            <person name="Weisblat D.A."/>
            <person name="Putnam N.H."/>
            <person name="Rokhsar D.S."/>
        </authorList>
    </citation>
    <scope>NUCLEOTIDE SEQUENCE</scope>
</reference>
<protein>
    <submittedName>
        <fullName evidence="2 3">Uncharacterized protein</fullName>
    </submittedName>
</protein>
<dbReference type="KEGG" id="hro:HELRODRAFT_170112"/>
<keyword evidence="1" id="KW-0472">Membrane</keyword>
<feature type="transmembrane region" description="Helical" evidence="1">
    <location>
        <begin position="20"/>
        <end position="41"/>
    </location>
</feature>